<dbReference type="EMBL" id="JARKHS020026777">
    <property type="protein sequence ID" value="KAK8766028.1"/>
    <property type="molecule type" value="Genomic_DNA"/>
</dbReference>
<dbReference type="Gene3D" id="1.20.5.350">
    <property type="match status" value="1"/>
</dbReference>
<reference evidence="3 4" key="1">
    <citation type="journal article" date="2023" name="Arcadia Sci">
        <title>De novo assembly of a long-read Amblyomma americanum tick genome.</title>
        <authorList>
            <person name="Chou S."/>
            <person name="Poskanzer K.E."/>
            <person name="Rollins M."/>
            <person name="Thuy-Boun P.S."/>
        </authorList>
    </citation>
    <scope>NUCLEOTIDE SEQUENCE [LARGE SCALE GENOMIC DNA]</scope>
    <source>
        <strain evidence="3">F_SG_1</strain>
        <tissue evidence="3">Salivary glands</tissue>
    </source>
</reference>
<feature type="compositionally biased region" description="Basic and acidic residues" evidence="2">
    <location>
        <begin position="1"/>
        <end position="14"/>
    </location>
</feature>
<protein>
    <recommendedName>
        <fullName evidence="5">Troponin i</fullName>
    </recommendedName>
</protein>
<feature type="region of interest" description="Disordered" evidence="2">
    <location>
        <begin position="185"/>
        <end position="204"/>
    </location>
</feature>
<evidence type="ECO:0000313" key="3">
    <source>
        <dbReference type="EMBL" id="KAK8766028.1"/>
    </source>
</evidence>
<dbReference type="Proteomes" id="UP001321473">
    <property type="component" value="Unassembled WGS sequence"/>
</dbReference>
<dbReference type="PANTHER" id="PTHR13738">
    <property type="entry name" value="TROPONIN I"/>
    <property type="match status" value="1"/>
</dbReference>
<dbReference type="InterPro" id="IPR038077">
    <property type="entry name" value="Troponin_sf"/>
</dbReference>
<feature type="region of interest" description="Disordered" evidence="2">
    <location>
        <begin position="340"/>
        <end position="359"/>
    </location>
</feature>
<feature type="region of interest" description="Disordered" evidence="2">
    <location>
        <begin position="1"/>
        <end position="35"/>
    </location>
</feature>
<evidence type="ECO:0000256" key="1">
    <source>
        <dbReference type="ARBA" id="ARBA00009930"/>
    </source>
</evidence>
<dbReference type="InterPro" id="IPR050875">
    <property type="entry name" value="Troponin_I"/>
</dbReference>
<sequence length="359" mass="41612">MKRRARQGEEERPPPLESRATSLPAPALRHSQRPALGWEDLAQRFPSPGRRRRPLPRVLRFQTSGGVGVETQGACGQDLRLRSPRVAPHPRRSFVPHLQAPSTSEPVNTSKETKLATWETPTPNAGGGTLRMPTGDSRKTEHTRWQFLYRPWDQVCYYLKKKEERRKMEEKERKKAEVRKRLEEAAKAKKAGGKRGFMTPERKKKLRNLLRKKAAEELKKEQERKAEERRKIIAERIGQPKPLDGANEATLQGILKQYHARIEKLEDIKYDLEYEVRQKDFVINELTIQVNDLRGKFVKPALKKVSKFDKLKMVVKSTSEVDFRSNLKAVKKEAFKLDEEKQAEKKPEWALGAKKEDEE</sequence>
<organism evidence="3 4">
    <name type="scientific">Amblyomma americanum</name>
    <name type="common">Lone star tick</name>
    <dbReference type="NCBI Taxonomy" id="6943"/>
    <lineage>
        <taxon>Eukaryota</taxon>
        <taxon>Metazoa</taxon>
        <taxon>Ecdysozoa</taxon>
        <taxon>Arthropoda</taxon>
        <taxon>Chelicerata</taxon>
        <taxon>Arachnida</taxon>
        <taxon>Acari</taxon>
        <taxon>Parasitiformes</taxon>
        <taxon>Ixodida</taxon>
        <taxon>Ixodoidea</taxon>
        <taxon>Ixodidae</taxon>
        <taxon>Amblyomminae</taxon>
        <taxon>Amblyomma</taxon>
    </lineage>
</organism>
<accession>A0AAQ4DU88</accession>
<dbReference type="GO" id="GO:0006936">
    <property type="term" value="P:muscle contraction"/>
    <property type="evidence" value="ECO:0007669"/>
    <property type="project" value="TreeGrafter"/>
</dbReference>
<dbReference type="AlphaFoldDB" id="A0AAQ4DU88"/>
<evidence type="ECO:0000256" key="2">
    <source>
        <dbReference type="SAM" id="MobiDB-lite"/>
    </source>
</evidence>
<gene>
    <name evidence="3" type="ORF">V5799_007192</name>
</gene>
<dbReference type="InterPro" id="IPR001978">
    <property type="entry name" value="Troponin"/>
</dbReference>
<evidence type="ECO:0008006" key="5">
    <source>
        <dbReference type="Google" id="ProtNLM"/>
    </source>
</evidence>
<dbReference type="SUPFAM" id="SSF90250">
    <property type="entry name" value="Troponin coil-coiled subunits"/>
    <property type="match status" value="1"/>
</dbReference>
<dbReference type="Pfam" id="PF00992">
    <property type="entry name" value="Troponin"/>
    <property type="match status" value="1"/>
</dbReference>
<dbReference type="PANTHER" id="PTHR13738:SF1">
    <property type="entry name" value="TROPONIN I"/>
    <property type="match status" value="1"/>
</dbReference>
<keyword evidence="4" id="KW-1185">Reference proteome</keyword>
<proteinExistence type="inferred from homology"/>
<evidence type="ECO:0000313" key="4">
    <source>
        <dbReference type="Proteomes" id="UP001321473"/>
    </source>
</evidence>
<dbReference type="GO" id="GO:0005861">
    <property type="term" value="C:troponin complex"/>
    <property type="evidence" value="ECO:0007669"/>
    <property type="project" value="InterPro"/>
</dbReference>
<feature type="region of interest" description="Disordered" evidence="2">
    <location>
        <begin position="63"/>
        <end position="137"/>
    </location>
</feature>
<name>A0AAQ4DU88_AMBAM</name>
<comment type="caution">
    <text evidence="3">The sequence shown here is derived from an EMBL/GenBank/DDBJ whole genome shotgun (WGS) entry which is preliminary data.</text>
</comment>
<comment type="similarity">
    <text evidence="1">Belongs to the troponin I family.</text>
</comment>
<feature type="compositionally biased region" description="Polar residues" evidence="2">
    <location>
        <begin position="100"/>
        <end position="110"/>
    </location>
</feature>